<evidence type="ECO:0000313" key="3">
    <source>
        <dbReference type="Proteomes" id="UP000663760"/>
    </source>
</evidence>
<gene>
    <name evidence="2" type="ORF">SI8410_06008388</name>
</gene>
<keyword evidence="3" id="KW-1185">Reference proteome</keyword>
<dbReference type="Proteomes" id="UP000663760">
    <property type="component" value="Chromosome 6"/>
</dbReference>
<name>A0A7I8KIX5_SPIIN</name>
<proteinExistence type="predicted"/>
<sequence>MIKWLAEENKKEIKASSMVFSCPRSSCRKDYLEHIKIIIDQASLSLRLAHNKNKRRVVEKKKEEKRERRDKLSQERESKERKRIVGRNSISARFAFVEC</sequence>
<protein>
    <submittedName>
        <fullName evidence="2">Uncharacterized protein</fullName>
    </submittedName>
</protein>
<organism evidence="2 3">
    <name type="scientific">Spirodela intermedia</name>
    <name type="common">Intermediate duckweed</name>
    <dbReference type="NCBI Taxonomy" id="51605"/>
    <lineage>
        <taxon>Eukaryota</taxon>
        <taxon>Viridiplantae</taxon>
        <taxon>Streptophyta</taxon>
        <taxon>Embryophyta</taxon>
        <taxon>Tracheophyta</taxon>
        <taxon>Spermatophyta</taxon>
        <taxon>Magnoliopsida</taxon>
        <taxon>Liliopsida</taxon>
        <taxon>Araceae</taxon>
        <taxon>Lemnoideae</taxon>
        <taxon>Spirodela</taxon>
    </lineage>
</organism>
<dbReference type="EMBL" id="LR746269">
    <property type="protein sequence ID" value="CAA7397723.1"/>
    <property type="molecule type" value="Genomic_DNA"/>
</dbReference>
<accession>A0A7I8KIX5</accession>
<feature type="compositionally biased region" description="Basic and acidic residues" evidence="1">
    <location>
        <begin position="60"/>
        <end position="80"/>
    </location>
</feature>
<dbReference type="AlphaFoldDB" id="A0A7I8KIX5"/>
<evidence type="ECO:0000313" key="2">
    <source>
        <dbReference type="EMBL" id="CAA7397723.1"/>
    </source>
</evidence>
<feature type="region of interest" description="Disordered" evidence="1">
    <location>
        <begin position="55"/>
        <end position="82"/>
    </location>
</feature>
<reference evidence="2" key="1">
    <citation type="submission" date="2020-02" db="EMBL/GenBank/DDBJ databases">
        <authorList>
            <person name="Scholz U."/>
            <person name="Mascher M."/>
            <person name="Fiebig A."/>
        </authorList>
    </citation>
    <scope>NUCLEOTIDE SEQUENCE</scope>
</reference>
<evidence type="ECO:0000256" key="1">
    <source>
        <dbReference type="SAM" id="MobiDB-lite"/>
    </source>
</evidence>